<feature type="transmembrane region" description="Helical" evidence="1">
    <location>
        <begin position="178"/>
        <end position="197"/>
    </location>
</feature>
<dbReference type="OrthoDB" id="3268835at2"/>
<name>A0A179B449_9ACTO</name>
<dbReference type="STRING" id="1823756.A4H34_01370"/>
<evidence type="ECO:0008006" key="4">
    <source>
        <dbReference type="Google" id="ProtNLM"/>
    </source>
</evidence>
<protein>
    <recommendedName>
        <fullName evidence="4">Type VII secretion integral membrane protein EccD</fullName>
    </recommendedName>
</protein>
<evidence type="ECO:0000313" key="2">
    <source>
        <dbReference type="EMBL" id="OAP85871.1"/>
    </source>
</evidence>
<keyword evidence="1" id="KW-1133">Transmembrane helix</keyword>
<dbReference type="AlphaFoldDB" id="A0A179B449"/>
<feature type="transmembrane region" description="Helical" evidence="1">
    <location>
        <begin position="329"/>
        <end position="350"/>
    </location>
</feature>
<feature type="transmembrane region" description="Helical" evidence="1">
    <location>
        <begin position="125"/>
        <end position="143"/>
    </location>
</feature>
<dbReference type="Proteomes" id="UP000078368">
    <property type="component" value="Unassembled WGS sequence"/>
</dbReference>
<organism evidence="2 3">
    <name type="scientific">Peptidiphaga gingivicola</name>
    <dbReference type="NCBI Taxonomy" id="2741497"/>
    <lineage>
        <taxon>Bacteria</taxon>
        <taxon>Bacillati</taxon>
        <taxon>Actinomycetota</taxon>
        <taxon>Actinomycetes</taxon>
        <taxon>Actinomycetales</taxon>
        <taxon>Actinomycetaceae</taxon>
        <taxon>Peptidiphaga</taxon>
    </lineage>
</organism>
<proteinExistence type="predicted"/>
<evidence type="ECO:0000256" key="1">
    <source>
        <dbReference type="SAM" id="Phobius"/>
    </source>
</evidence>
<reference evidence="2 3" key="1">
    <citation type="submission" date="2016-04" db="EMBL/GenBank/DDBJ databases">
        <title>Peptidophaga gingivicola gen. nov., sp. nov., isolated from human subgingival plaque.</title>
        <authorList>
            <person name="Beall C.J."/>
            <person name="Mokrzan E.M."/>
            <person name="Griffen A.L."/>
            <person name="Leys E.J."/>
        </authorList>
    </citation>
    <scope>NUCLEOTIDE SEQUENCE [LARGE SCALE GENOMIC DNA]</scope>
    <source>
        <strain evidence="2 3">BA112</strain>
    </source>
</reference>
<comment type="caution">
    <text evidence="2">The sequence shown here is derived from an EMBL/GenBank/DDBJ whole genome shotgun (WGS) entry which is preliminary data.</text>
</comment>
<evidence type="ECO:0000313" key="3">
    <source>
        <dbReference type="Proteomes" id="UP000078368"/>
    </source>
</evidence>
<feature type="transmembrane region" description="Helical" evidence="1">
    <location>
        <begin position="95"/>
        <end position="119"/>
    </location>
</feature>
<feature type="transmembrane region" description="Helical" evidence="1">
    <location>
        <begin position="362"/>
        <end position="384"/>
    </location>
</feature>
<keyword evidence="3" id="KW-1185">Reference proteome</keyword>
<feature type="transmembrane region" description="Helical" evidence="1">
    <location>
        <begin position="420"/>
        <end position="446"/>
    </location>
</feature>
<gene>
    <name evidence="2" type="ORF">A4H34_01370</name>
</gene>
<keyword evidence="1" id="KW-0472">Membrane</keyword>
<feature type="transmembrane region" description="Helical" evidence="1">
    <location>
        <begin position="390"/>
        <end position="408"/>
    </location>
</feature>
<accession>A0A179B449</accession>
<feature type="transmembrane region" description="Helical" evidence="1">
    <location>
        <begin position="209"/>
        <end position="230"/>
    </location>
</feature>
<keyword evidence="1" id="KW-0812">Transmembrane</keyword>
<feature type="transmembrane region" description="Helical" evidence="1">
    <location>
        <begin position="155"/>
        <end position="172"/>
    </location>
</feature>
<feature type="transmembrane region" description="Helical" evidence="1">
    <location>
        <begin position="306"/>
        <end position="323"/>
    </location>
</feature>
<dbReference type="RefSeq" id="WP_009198260.1">
    <property type="nucleotide sequence ID" value="NZ_LVZK01000001.1"/>
</dbReference>
<sequence length="452" mass="46806">MAATSASVSYLTLVVQGESHDVVAPAGLTLAQVLKIRRVPPDLVPCTVAGDKLPGALVVGREIRNGALVVLQPPGPDFQVTLEDYKPNAASPEAAFSPAVSIVGMLISVVLSLLVFLRSPLVPEWQALTAAGTMLLLGLLYSLRPNMGHPVSETLAAVTCGMTAGFLATASNPDDAKYQALVSAFAAAGILAAMRWAWRGRNDVATARVAGDCAALGLIVSVGGLAFLILGVKIELLLAGLFGLSAPLIQALPGFSISIPAERLIDEATIVREARSVRHAEPKKLDMITPQETADLIAAGTARNRLWTAILCSTALVMLPTMTRAALRGGWQGAVAGASIGFVALAFLLVPRAAAAIYVRVIPRATVAAMALCGAAFTGARGLIKEPVPPVVVLTCVAFTILLVSIPISRGWRPLSFTRIADIVQSLACAWALPLALAGTGLITLVRTGGTS</sequence>
<feature type="transmembrane region" description="Helical" evidence="1">
    <location>
        <begin position="236"/>
        <end position="255"/>
    </location>
</feature>
<dbReference type="EMBL" id="LVZK01000001">
    <property type="protein sequence ID" value="OAP85871.1"/>
    <property type="molecule type" value="Genomic_DNA"/>
</dbReference>